<dbReference type="Proteomes" id="UP000001745">
    <property type="component" value="Unassembled WGS sequence"/>
</dbReference>
<dbReference type="RefSeq" id="XP_002340094.1">
    <property type="nucleotide sequence ID" value="XM_002340053.1"/>
</dbReference>
<dbReference type="InterPro" id="IPR051678">
    <property type="entry name" value="AGP_Transferase"/>
</dbReference>
<evidence type="ECO:0000313" key="2">
    <source>
        <dbReference type="Proteomes" id="UP000001745"/>
    </source>
</evidence>
<protein>
    <submittedName>
        <fullName evidence="1">Uncharacterized protein</fullName>
    </submittedName>
</protein>
<dbReference type="VEuPathDB" id="FungiDB:TSTA_061950"/>
<proteinExistence type="predicted"/>
<dbReference type="PANTHER" id="PTHR21310:SF37">
    <property type="entry name" value="AMINOGLYCOSIDE PHOSPHOTRANSFERASE DOMAIN-CONTAINING PROTEIN"/>
    <property type="match status" value="1"/>
</dbReference>
<reference evidence="2" key="1">
    <citation type="journal article" date="2015" name="Genome Announc.">
        <title>Genome sequence of the AIDS-associated pathogen Penicillium marneffei (ATCC18224) and its near taxonomic relative Talaromyces stipitatus (ATCC10500).</title>
        <authorList>
            <person name="Nierman W.C."/>
            <person name="Fedorova-Abrams N.D."/>
            <person name="Andrianopoulos A."/>
        </authorList>
    </citation>
    <scope>NUCLEOTIDE SEQUENCE [LARGE SCALE GENOMIC DNA]</scope>
    <source>
        <strain evidence="2">ATCC 10500 / CBS 375.48 / QM 6759 / NRRL 1006</strain>
    </source>
</reference>
<dbReference type="eggNOG" id="ENOG502SII6">
    <property type="taxonomic scope" value="Eukaryota"/>
</dbReference>
<dbReference type="PANTHER" id="PTHR21310">
    <property type="entry name" value="AMINOGLYCOSIDE PHOSPHOTRANSFERASE-RELATED-RELATED"/>
    <property type="match status" value="1"/>
</dbReference>
<gene>
    <name evidence="1" type="ORF">TSTA_061950</name>
</gene>
<dbReference type="PhylomeDB" id="B8LX57"/>
<dbReference type="SUPFAM" id="SSF56112">
    <property type="entry name" value="Protein kinase-like (PK-like)"/>
    <property type="match status" value="1"/>
</dbReference>
<dbReference type="InterPro" id="IPR011009">
    <property type="entry name" value="Kinase-like_dom_sf"/>
</dbReference>
<dbReference type="STRING" id="441959.B8LX57"/>
<dbReference type="GeneID" id="8105627"/>
<dbReference type="OrthoDB" id="4226944at2759"/>
<dbReference type="InParanoid" id="B8LX57"/>
<organism evidence="1 2">
    <name type="scientific">Talaromyces stipitatus (strain ATCC 10500 / CBS 375.48 / QM 6759 / NRRL 1006)</name>
    <name type="common">Penicillium stipitatum</name>
    <dbReference type="NCBI Taxonomy" id="441959"/>
    <lineage>
        <taxon>Eukaryota</taxon>
        <taxon>Fungi</taxon>
        <taxon>Dikarya</taxon>
        <taxon>Ascomycota</taxon>
        <taxon>Pezizomycotina</taxon>
        <taxon>Eurotiomycetes</taxon>
        <taxon>Eurotiomycetidae</taxon>
        <taxon>Eurotiales</taxon>
        <taxon>Trichocomaceae</taxon>
        <taxon>Talaromyces</taxon>
        <taxon>Talaromyces sect. Talaromyces</taxon>
    </lineage>
</organism>
<dbReference type="EMBL" id="EQ962652">
    <property type="protein sequence ID" value="EED22707.1"/>
    <property type="molecule type" value="Genomic_DNA"/>
</dbReference>
<accession>B8LX57</accession>
<sequence>MPQTLPLLRGKELTYSAAREEEVNIVHQLGYHAKQIRFFAYLRDRRDWMRAIVSHHLCLPSVACQVATEENWLHGSYNVCVPVTISCWNKKRVLIRFPLPYRIGEAFRPGNGDEKIRCEAGTYAWLQENCPDVPIPKLYGFALSTGETFSRLENFPIVPRYLQIFRRHALSLLGYPIPSNYVRHPVPNHITLDGIGSTGYLLIEFIEEAQGTMLSDTWTDGKDDVKLRGNLFRSLSRILLSMSRISLPRIGSFAIDNSGFLHLANRPLSIEIQELENENIPTDIPRDYTYSTADSYIIDLLSIHDSRLKHQPNALKDLGDFAYQLSALSAMRTVFTSFFHRDFRRGPFSFTLTDLHQSNIFVDAQWNITCLVDLEWACSRPIEMLRPPYWLTNKGVDQLVWAEYNSIRMEFMEILAGEETKIRASTRPVDSRNVLPYSLTEVMNRTWATGTFWYTLALSSPSGLFSIFHKQIRPLFCPEIYGQEFNLIMPFFWEKDIGNIVRLKTSHKKKYDEDLRRAFEDS</sequence>
<dbReference type="AlphaFoldDB" id="B8LX57"/>
<keyword evidence="2" id="KW-1185">Reference proteome</keyword>
<name>B8LX57_TALSN</name>
<dbReference type="HOGENOM" id="CLU_025005_3_1_1"/>
<evidence type="ECO:0000313" key="1">
    <source>
        <dbReference type="EMBL" id="EED22707.1"/>
    </source>
</evidence>
<dbReference type="OMA" id="HITCLID"/>